<dbReference type="InterPro" id="IPR046346">
    <property type="entry name" value="Aminoacid_DH-like_N_sf"/>
</dbReference>
<dbReference type="PANTHER" id="PTHR43237">
    <property type="entry name" value="NADP-DEPENDENT MALIC ENZYME"/>
    <property type="match status" value="1"/>
</dbReference>
<dbReference type="AlphaFoldDB" id="A0A382JTM1"/>
<evidence type="ECO:0000313" key="3">
    <source>
        <dbReference type="EMBL" id="SVC15844.1"/>
    </source>
</evidence>
<dbReference type="GO" id="GO:0016616">
    <property type="term" value="F:oxidoreductase activity, acting on the CH-OH group of donors, NAD or NADP as acceptor"/>
    <property type="evidence" value="ECO:0007669"/>
    <property type="project" value="InterPro"/>
</dbReference>
<dbReference type="EMBL" id="UINC01076559">
    <property type="protein sequence ID" value="SVC15844.1"/>
    <property type="molecule type" value="Genomic_DNA"/>
</dbReference>
<dbReference type="SMART" id="SM01274">
    <property type="entry name" value="malic"/>
    <property type="match status" value="1"/>
</dbReference>
<evidence type="ECO:0000256" key="1">
    <source>
        <dbReference type="ARBA" id="ARBA00023002"/>
    </source>
</evidence>
<protein>
    <recommendedName>
        <fullName evidence="2">Malic enzyme N-terminal domain-containing protein</fullName>
    </recommendedName>
</protein>
<accession>A0A382JTM1</accession>
<organism evidence="3">
    <name type="scientific">marine metagenome</name>
    <dbReference type="NCBI Taxonomy" id="408172"/>
    <lineage>
        <taxon>unclassified sequences</taxon>
        <taxon>metagenomes</taxon>
        <taxon>ecological metagenomes</taxon>
    </lineage>
</organism>
<dbReference type="InterPro" id="IPR012301">
    <property type="entry name" value="Malic_N_dom"/>
</dbReference>
<dbReference type="SUPFAM" id="SSF53223">
    <property type="entry name" value="Aminoacid dehydrogenase-like, N-terminal domain"/>
    <property type="match status" value="1"/>
</dbReference>
<keyword evidence="1" id="KW-0560">Oxidoreductase</keyword>
<dbReference type="GO" id="GO:0004470">
    <property type="term" value="F:malic enzyme activity"/>
    <property type="evidence" value="ECO:0007669"/>
    <property type="project" value="InterPro"/>
</dbReference>
<sequence>MTQDQHQNQNTISLKQDAIHFHRWPVPGKIEVTPTKPLANQRDLALAYSPGVAAPCELIVEDPGEAENVTSRGNLVGVITNGTAVLGLGAIGALASKPVMEGKGVLFKKFAGIDVFDIEINETDPEKFIEIVKSLEPTFGGINL</sequence>
<dbReference type="Gene3D" id="3.40.50.10380">
    <property type="entry name" value="Malic enzyme, N-terminal domain"/>
    <property type="match status" value="1"/>
</dbReference>
<dbReference type="PANTHER" id="PTHR43237:SF4">
    <property type="entry name" value="NADP-DEPENDENT MALIC ENZYME"/>
    <property type="match status" value="1"/>
</dbReference>
<feature type="non-terminal residue" evidence="3">
    <location>
        <position position="144"/>
    </location>
</feature>
<name>A0A382JTM1_9ZZZZ</name>
<dbReference type="InterPro" id="IPR037062">
    <property type="entry name" value="Malic_N_dom_sf"/>
</dbReference>
<dbReference type="InterPro" id="IPR051674">
    <property type="entry name" value="Malate_Decarboxylase"/>
</dbReference>
<evidence type="ECO:0000259" key="2">
    <source>
        <dbReference type="SMART" id="SM01274"/>
    </source>
</evidence>
<gene>
    <name evidence="3" type="ORF">METZ01_LOCUS268698</name>
</gene>
<feature type="domain" description="Malic enzyme N-terminal" evidence="2">
    <location>
        <begin position="27"/>
        <end position="144"/>
    </location>
</feature>
<proteinExistence type="predicted"/>
<dbReference type="Pfam" id="PF00390">
    <property type="entry name" value="malic"/>
    <property type="match status" value="1"/>
</dbReference>
<reference evidence="3" key="1">
    <citation type="submission" date="2018-05" db="EMBL/GenBank/DDBJ databases">
        <authorList>
            <person name="Lanie J.A."/>
            <person name="Ng W.-L."/>
            <person name="Kazmierczak K.M."/>
            <person name="Andrzejewski T.M."/>
            <person name="Davidsen T.M."/>
            <person name="Wayne K.J."/>
            <person name="Tettelin H."/>
            <person name="Glass J.I."/>
            <person name="Rusch D."/>
            <person name="Podicherti R."/>
            <person name="Tsui H.-C.T."/>
            <person name="Winkler M.E."/>
        </authorList>
    </citation>
    <scope>NUCLEOTIDE SEQUENCE</scope>
</reference>